<accession>A0A643EHM3</accession>
<dbReference type="InterPro" id="IPR012337">
    <property type="entry name" value="RNaseH-like_sf"/>
</dbReference>
<feature type="non-terminal residue" evidence="2">
    <location>
        <position position="1"/>
    </location>
</feature>
<feature type="domain" description="Integrase catalytic" evidence="1">
    <location>
        <begin position="1"/>
        <end position="44"/>
    </location>
</feature>
<dbReference type="AlphaFoldDB" id="A0A643EHM3"/>
<gene>
    <name evidence="2" type="ORF">F7R07_22050</name>
</gene>
<comment type="caution">
    <text evidence="2">The sequence shown here is derived from an EMBL/GenBank/DDBJ whole genome shotgun (WGS) entry which is preliminary data.</text>
</comment>
<dbReference type="PANTHER" id="PTHR47515:SF1">
    <property type="entry name" value="BLR2054 PROTEIN"/>
    <property type="match status" value="1"/>
</dbReference>
<dbReference type="Pfam" id="PF13683">
    <property type="entry name" value="rve_3"/>
    <property type="match status" value="1"/>
</dbReference>
<dbReference type="RefSeq" id="WP_141394789.1">
    <property type="nucleotide sequence ID" value="NZ_CAHPSG010000001.1"/>
</dbReference>
<dbReference type="PANTHER" id="PTHR47515">
    <property type="entry name" value="LOW CALCIUM RESPONSE LOCUS PROTEIN T"/>
    <property type="match status" value="1"/>
</dbReference>
<dbReference type="EMBL" id="VZPH01000062">
    <property type="protein sequence ID" value="KAB0557982.1"/>
    <property type="molecule type" value="Genomic_DNA"/>
</dbReference>
<name>A0A643EHM3_PSEAI</name>
<evidence type="ECO:0000313" key="2">
    <source>
        <dbReference type="EMBL" id="KAB0557982.1"/>
    </source>
</evidence>
<evidence type="ECO:0000259" key="1">
    <source>
        <dbReference type="Pfam" id="PF13683"/>
    </source>
</evidence>
<dbReference type="SUPFAM" id="SSF53098">
    <property type="entry name" value="Ribonuclease H-like"/>
    <property type="match status" value="1"/>
</dbReference>
<dbReference type="GO" id="GO:0015074">
    <property type="term" value="P:DNA integration"/>
    <property type="evidence" value="ECO:0007669"/>
    <property type="project" value="InterPro"/>
</dbReference>
<reference evidence="2" key="1">
    <citation type="submission" date="2019-09" db="EMBL/GenBank/DDBJ databases">
        <title>Draft genome sequences of 48 bacterial type strains from the CCUG.</title>
        <authorList>
            <person name="Tunovic T."/>
            <person name="Pineiro-Iglesias B."/>
            <person name="Unosson C."/>
            <person name="Inganas E."/>
            <person name="Ohlen M."/>
            <person name="Cardew S."/>
            <person name="Jensie-Markopoulos S."/>
            <person name="Salva-Serra F."/>
            <person name="Jaen-Luchoro D."/>
            <person name="Karlsson R."/>
            <person name="Svensson-Stadler L."/>
            <person name="Chun J."/>
            <person name="Moore E."/>
        </authorList>
    </citation>
    <scope>NUCLEOTIDE SEQUENCE</scope>
    <source>
        <strain evidence="2">CCUG 551</strain>
    </source>
</reference>
<sequence length="71" mass="8276">GKFRDECLNEHWFCSLAEARIRIAAWRRDYNEHRPHSAIGNLAPAEFAASWRTRQQQLKQEKLISTPGPTN</sequence>
<protein>
    <submittedName>
        <fullName evidence="2">Transposase</fullName>
    </submittedName>
</protein>
<proteinExistence type="predicted"/>
<organism evidence="2">
    <name type="scientific">Pseudomonas aeruginosa</name>
    <dbReference type="NCBI Taxonomy" id="287"/>
    <lineage>
        <taxon>Bacteria</taxon>
        <taxon>Pseudomonadati</taxon>
        <taxon>Pseudomonadota</taxon>
        <taxon>Gammaproteobacteria</taxon>
        <taxon>Pseudomonadales</taxon>
        <taxon>Pseudomonadaceae</taxon>
        <taxon>Pseudomonas</taxon>
    </lineage>
</organism>
<dbReference type="InterPro" id="IPR001584">
    <property type="entry name" value="Integrase_cat-core"/>
</dbReference>